<dbReference type="InterPro" id="IPR029069">
    <property type="entry name" value="HotDog_dom_sf"/>
</dbReference>
<evidence type="ECO:0000256" key="1">
    <source>
        <dbReference type="ARBA" id="ARBA00008324"/>
    </source>
</evidence>
<comment type="caution">
    <text evidence="4">The sequence shown here is derived from an EMBL/GenBank/DDBJ whole genome shotgun (WGS) entry which is preliminary data.</text>
</comment>
<dbReference type="CDD" id="cd03443">
    <property type="entry name" value="PaaI_thioesterase"/>
    <property type="match status" value="1"/>
</dbReference>
<keyword evidence="2" id="KW-0378">Hydrolase</keyword>
<evidence type="ECO:0000313" key="4">
    <source>
        <dbReference type="EMBL" id="RSH85705.1"/>
    </source>
</evidence>
<evidence type="ECO:0000313" key="5">
    <source>
        <dbReference type="Proteomes" id="UP000279259"/>
    </source>
</evidence>
<keyword evidence="5" id="KW-1185">Reference proteome</keyword>
<dbReference type="AlphaFoldDB" id="A0A427Y3P9"/>
<reference evidence="4 5" key="1">
    <citation type="submission" date="2018-11" db="EMBL/GenBank/DDBJ databases">
        <title>Genome sequence of Saitozyma podzolica DSM 27192.</title>
        <authorList>
            <person name="Aliyu H."/>
            <person name="Gorte O."/>
            <person name="Ochsenreither K."/>
        </authorList>
    </citation>
    <scope>NUCLEOTIDE SEQUENCE [LARGE SCALE GENOMIC DNA]</scope>
    <source>
        <strain evidence="4 5">DSM 27192</strain>
    </source>
</reference>
<dbReference type="STRING" id="1890683.A0A427Y3P9"/>
<dbReference type="EMBL" id="RSCD01000019">
    <property type="protein sequence ID" value="RSH85705.1"/>
    <property type="molecule type" value="Genomic_DNA"/>
</dbReference>
<organism evidence="4 5">
    <name type="scientific">Saitozyma podzolica</name>
    <dbReference type="NCBI Taxonomy" id="1890683"/>
    <lineage>
        <taxon>Eukaryota</taxon>
        <taxon>Fungi</taxon>
        <taxon>Dikarya</taxon>
        <taxon>Basidiomycota</taxon>
        <taxon>Agaricomycotina</taxon>
        <taxon>Tremellomycetes</taxon>
        <taxon>Tremellales</taxon>
        <taxon>Trimorphomycetaceae</taxon>
        <taxon>Saitozyma</taxon>
    </lineage>
</organism>
<protein>
    <recommendedName>
        <fullName evidence="3">Thioesterase domain-containing protein</fullName>
    </recommendedName>
</protein>
<dbReference type="Proteomes" id="UP000279259">
    <property type="component" value="Unassembled WGS sequence"/>
</dbReference>
<dbReference type="InterPro" id="IPR039298">
    <property type="entry name" value="ACOT13"/>
</dbReference>
<dbReference type="InterPro" id="IPR006683">
    <property type="entry name" value="Thioestr_dom"/>
</dbReference>
<sequence>MKPTAEQEALWQSVATMAVYGRDAVRTMRLIETDEVPKADDRGRRRVEGYTIAWEGRVLEDWTNIVGTLHGAASAWIVDTCTSAAMVAIHTDTFWGPPMMAGMTLSMELQYLHAAPLGTKLKIAVTILKCTETLAILRCEITDLETGKLFVVGNHLKTWKPLKAKL</sequence>
<dbReference type="PANTHER" id="PTHR21660:SF1">
    <property type="entry name" value="ACYL-COENZYME A THIOESTERASE 13"/>
    <property type="match status" value="1"/>
</dbReference>
<evidence type="ECO:0000259" key="3">
    <source>
        <dbReference type="Pfam" id="PF03061"/>
    </source>
</evidence>
<dbReference type="PANTHER" id="PTHR21660">
    <property type="entry name" value="THIOESTERASE SUPERFAMILY MEMBER-RELATED"/>
    <property type="match status" value="1"/>
</dbReference>
<dbReference type="Gene3D" id="3.10.129.10">
    <property type="entry name" value="Hotdog Thioesterase"/>
    <property type="match status" value="1"/>
</dbReference>
<dbReference type="Pfam" id="PF03061">
    <property type="entry name" value="4HBT"/>
    <property type="match status" value="1"/>
</dbReference>
<dbReference type="SUPFAM" id="SSF54637">
    <property type="entry name" value="Thioesterase/thiol ester dehydrase-isomerase"/>
    <property type="match status" value="1"/>
</dbReference>
<feature type="domain" description="Thioesterase" evidence="3">
    <location>
        <begin position="67"/>
        <end position="147"/>
    </location>
</feature>
<dbReference type="OrthoDB" id="2831072at2759"/>
<dbReference type="GO" id="GO:0047617">
    <property type="term" value="F:fatty acyl-CoA hydrolase activity"/>
    <property type="evidence" value="ECO:0007669"/>
    <property type="project" value="InterPro"/>
</dbReference>
<gene>
    <name evidence="4" type="ORF">EHS25_003846</name>
</gene>
<proteinExistence type="inferred from homology"/>
<evidence type="ECO:0000256" key="2">
    <source>
        <dbReference type="ARBA" id="ARBA00022801"/>
    </source>
</evidence>
<accession>A0A427Y3P9</accession>
<name>A0A427Y3P9_9TREE</name>
<comment type="similarity">
    <text evidence="1">Belongs to the thioesterase PaaI family.</text>
</comment>